<evidence type="ECO:0000313" key="4">
    <source>
        <dbReference type="Proteomes" id="UP000199602"/>
    </source>
</evidence>
<evidence type="ECO:0000256" key="2">
    <source>
        <dbReference type="SAM" id="Phobius"/>
    </source>
</evidence>
<proteinExistence type="predicted"/>
<keyword evidence="4" id="KW-1185">Reference proteome</keyword>
<reference evidence="3 4" key="1">
    <citation type="submission" date="2016-10" db="EMBL/GenBank/DDBJ databases">
        <authorList>
            <person name="de Groot N.N."/>
        </authorList>
    </citation>
    <scope>NUCLEOTIDE SEQUENCE [LARGE SCALE GENOMIC DNA]</scope>
    <source>
        <strain evidence="3 4">DSM 15269</strain>
    </source>
</reference>
<name>A0A1H0BGW4_9BACT</name>
<feature type="coiled-coil region" evidence="1">
    <location>
        <begin position="54"/>
        <end position="84"/>
    </location>
</feature>
<evidence type="ECO:0000256" key="1">
    <source>
        <dbReference type="SAM" id="Coils"/>
    </source>
</evidence>
<accession>A0A1H0BGW4</accession>
<organism evidence="3 4">
    <name type="scientific">Desulfonauticus submarinus</name>
    <dbReference type="NCBI Taxonomy" id="206665"/>
    <lineage>
        <taxon>Bacteria</taxon>
        <taxon>Pseudomonadati</taxon>
        <taxon>Thermodesulfobacteriota</taxon>
        <taxon>Desulfovibrionia</taxon>
        <taxon>Desulfovibrionales</taxon>
        <taxon>Desulfonauticaceae</taxon>
        <taxon>Desulfonauticus</taxon>
    </lineage>
</organism>
<evidence type="ECO:0000313" key="3">
    <source>
        <dbReference type="EMBL" id="SDN44870.1"/>
    </source>
</evidence>
<gene>
    <name evidence="3" type="ORF">SAMN04488516_102168</name>
</gene>
<dbReference type="OrthoDB" id="5456782at2"/>
<keyword evidence="2" id="KW-0472">Membrane</keyword>
<dbReference type="Proteomes" id="UP000199602">
    <property type="component" value="Unassembled WGS sequence"/>
</dbReference>
<keyword evidence="1" id="KW-0175">Coiled coil</keyword>
<dbReference type="AlphaFoldDB" id="A0A1H0BGW4"/>
<keyword evidence="2" id="KW-0812">Transmembrane</keyword>
<sequence length="232" mass="27564">MKNKQIYYNIIVLRDDTSLKTFRIKRWVVKFLPILLVFILLYCGISTFFLFKLNKENKKNYALLEEKENELKEIKFELSRLNNVKQLLEKYDETYIKDLVSGIAQNKNKPGLDLEELFGKKNLNLVKISNVQCIRDNKYFLMRFDLNNLEANKESRGRVFITVITRDGKSYDLNLTNEDLKFTISRFKAVQIRFKVPDYISMNNIFAFKLTVKNNQGKVIFRETYPLDNILL</sequence>
<keyword evidence="2" id="KW-1133">Transmembrane helix</keyword>
<feature type="transmembrane region" description="Helical" evidence="2">
    <location>
        <begin position="31"/>
        <end position="51"/>
    </location>
</feature>
<dbReference type="RefSeq" id="WP_092063332.1">
    <property type="nucleotide sequence ID" value="NZ_FNIN01000002.1"/>
</dbReference>
<dbReference type="STRING" id="206665.SAMN04488516_102168"/>
<protein>
    <submittedName>
        <fullName evidence="3">Uncharacterized protein</fullName>
    </submittedName>
</protein>
<dbReference type="EMBL" id="FNIN01000002">
    <property type="protein sequence ID" value="SDN44870.1"/>
    <property type="molecule type" value="Genomic_DNA"/>
</dbReference>